<organism evidence="1 2">
    <name type="scientific">Ilumatobacter coccineus (strain NBRC 103263 / KCTC 29153 / YM16-304)</name>
    <dbReference type="NCBI Taxonomy" id="1313172"/>
    <lineage>
        <taxon>Bacteria</taxon>
        <taxon>Bacillati</taxon>
        <taxon>Actinomycetota</taxon>
        <taxon>Acidimicrobiia</taxon>
        <taxon>Acidimicrobiales</taxon>
        <taxon>Ilumatobacteraceae</taxon>
        <taxon>Ilumatobacter</taxon>
    </lineage>
</organism>
<protein>
    <submittedName>
        <fullName evidence="1">Uncharacterized protein</fullName>
    </submittedName>
</protein>
<dbReference type="OrthoDB" id="9998431at2"/>
<gene>
    <name evidence="1" type="ORF">YM304_29190</name>
</gene>
<dbReference type="KEGG" id="aym:YM304_29190"/>
<proteinExistence type="predicted"/>
<dbReference type="RefSeq" id="WP_015442480.1">
    <property type="nucleotide sequence ID" value="NC_020520.1"/>
</dbReference>
<dbReference type="EMBL" id="AP012057">
    <property type="protein sequence ID" value="BAN03233.1"/>
    <property type="molecule type" value="Genomic_DNA"/>
</dbReference>
<sequence>MASNTINTTRTIEFAGAPEAAREAMQQAMVARKGKIIAGDELSAKFGSQVMLRIVGGWLMPTKSFPVKANATFVPTANGTEITLHVADSMGVGTKAGMKGKYERAVTELAGDLVLAMS</sequence>
<dbReference type="AlphaFoldDB" id="A0A6C7EA73"/>
<keyword evidence="2" id="KW-1185">Reference proteome</keyword>
<evidence type="ECO:0000313" key="2">
    <source>
        <dbReference type="Proteomes" id="UP000011863"/>
    </source>
</evidence>
<evidence type="ECO:0000313" key="1">
    <source>
        <dbReference type="EMBL" id="BAN03233.1"/>
    </source>
</evidence>
<dbReference type="Proteomes" id="UP000011863">
    <property type="component" value="Chromosome"/>
</dbReference>
<name>A0A6C7EA73_ILUCY</name>
<accession>A0A6C7EA73</accession>
<reference evidence="1 2" key="1">
    <citation type="journal article" date="2013" name="Int. J. Syst. Evol. Microbiol.">
        <title>Ilumatobacter nonamiense sp. nov. and Ilumatobacter coccineum sp. nov., isolated from seashore sand.</title>
        <authorList>
            <person name="Matsumoto A."/>
            <person name="Kasai H."/>
            <person name="Matsuo Y."/>
            <person name="Shizuri Y."/>
            <person name="Ichikawa N."/>
            <person name="Fujita N."/>
            <person name="Omura S."/>
            <person name="Takahashi Y."/>
        </authorList>
    </citation>
    <scope>NUCLEOTIDE SEQUENCE [LARGE SCALE GENOMIC DNA]</scope>
    <source>
        <strain evidence="2">NBRC 103263 / KCTC 29153 / YM16-304</strain>
    </source>
</reference>